<dbReference type="EMBL" id="BMAR01000067">
    <property type="protein sequence ID" value="GFR52600.1"/>
    <property type="molecule type" value="Genomic_DNA"/>
</dbReference>
<comment type="caution">
    <text evidence="1">The sequence shown here is derived from an EMBL/GenBank/DDBJ whole genome shotgun (WGS) entry which is preliminary data.</text>
</comment>
<gene>
    <name evidence="1" type="ORF">Agub_g15197</name>
</gene>
<dbReference type="AlphaFoldDB" id="A0AAD3E2P2"/>
<evidence type="ECO:0000313" key="2">
    <source>
        <dbReference type="Proteomes" id="UP001054857"/>
    </source>
</evidence>
<protein>
    <submittedName>
        <fullName evidence="1">Uncharacterized protein</fullName>
    </submittedName>
</protein>
<feature type="non-terminal residue" evidence="1">
    <location>
        <position position="1"/>
    </location>
</feature>
<reference evidence="1 2" key="1">
    <citation type="journal article" date="2021" name="Sci. Rep.">
        <title>Genome sequencing of the multicellular alga Astrephomene provides insights into convergent evolution of germ-soma differentiation.</title>
        <authorList>
            <person name="Yamashita S."/>
            <person name="Yamamoto K."/>
            <person name="Matsuzaki R."/>
            <person name="Suzuki S."/>
            <person name="Yamaguchi H."/>
            <person name="Hirooka S."/>
            <person name="Minakuchi Y."/>
            <person name="Miyagishima S."/>
            <person name="Kawachi M."/>
            <person name="Toyoda A."/>
            <person name="Nozaki H."/>
        </authorList>
    </citation>
    <scope>NUCLEOTIDE SEQUENCE [LARGE SCALE GENOMIC DNA]</scope>
    <source>
        <strain evidence="1 2">NIES-4017</strain>
    </source>
</reference>
<evidence type="ECO:0000313" key="1">
    <source>
        <dbReference type="EMBL" id="GFR52600.1"/>
    </source>
</evidence>
<name>A0AAD3E2P2_9CHLO</name>
<keyword evidence="2" id="KW-1185">Reference proteome</keyword>
<organism evidence="1 2">
    <name type="scientific">Astrephomene gubernaculifera</name>
    <dbReference type="NCBI Taxonomy" id="47775"/>
    <lineage>
        <taxon>Eukaryota</taxon>
        <taxon>Viridiplantae</taxon>
        <taxon>Chlorophyta</taxon>
        <taxon>core chlorophytes</taxon>
        <taxon>Chlorophyceae</taxon>
        <taxon>CS clade</taxon>
        <taxon>Chlamydomonadales</taxon>
        <taxon>Astrephomenaceae</taxon>
        <taxon>Astrephomene</taxon>
    </lineage>
</organism>
<sequence length="119" mass="12302">VAPGLDIPRRASLELLYHLLGVIPAYRDRIIPLLRSLCAGCLEEDLPAATAGLTHPAPHVRAAALAALPAVPLLAEGLFPAGDDGTAALLWLARHDVASEANAAAATALWEACGAELTR</sequence>
<feature type="non-terminal residue" evidence="1">
    <location>
        <position position="119"/>
    </location>
</feature>
<accession>A0AAD3E2P2</accession>
<proteinExistence type="predicted"/>
<dbReference type="Proteomes" id="UP001054857">
    <property type="component" value="Unassembled WGS sequence"/>
</dbReference>